<feature type="transmembrane region" description="Helical" evidence="9">
    <location>
        <begin position="693"/>
        <end position="717"/>
    </location>
</feature>
<feature type="domain" description="ABC transporter" evidence="10">
    <location>
        <begin position="997"/>
        <end position="1216"/>
    </location>
</feature>
<evidence type="ECO:0000313" key="12">
    <source>
        <dbReference type="EMBL" id="CAD6185196.1"/>
    </source>
</evidence>
<dbReference type="Pfam" id="PF00005">
    <property type="entry name" value="ABC_tran"/>
    <property type="match status" value="2"/>
</dbReference>
<keyword evidence="7 9" id="KW-0472">Membrane</keyword>
<dbReference type="CDD" id="cd18577">
    <property type="entry name" value="ABC_6TM_Pgp_ABCB1_D1_like"/>
    <property type="match status" value="1"/>
</dbReference>
<evidence type="ECO:0000256" key="4">
    <source>
        <dbReference type="ARBA" id="ARBA00022741"/>
    </source>
</evidence>
<reference evidence="12" key="1">
    <citation type="submission" date="2020-10" db="EMBL/GenBank/DDBJ databases">
        <authorList>
            <person name="Kikuchi T."/>
        </authorList>
    </citation>
    <scope>NUCLEOTIDE SEQUENCE</scope>
    <source>
        <strain evidence="12">NKZ352</strain>
    </source>
</reference>
<dbReference type="Pfam" id="PF00664">
    <property type="entry name" value="ABC_membrane"/>
    <property type="match status" value="2"/>
</dbReference>
<evidence type="ECO:0000256" key="7">
    <source>
        <dbReference type="ARBA" id="ARBA00023136"/>
    </source>
</evidence>
<dbReference type="GO" id="GO:0015421">
    <property type="term" value="F:ABC-type oligopeptide transporter activity"/>
    <property type="evidence" value="ECO:0007669"/>
    <property type="project" value="TreeGrafter"/>
</dbReference>
<evidence type="ECO:0000256" key="3">
    <source>
        <dbReference type="ARBA" id="ARBA00022692"/>
    </source>
</evidence>
<feature type="transmembrane region" description="Helical" evidence="9">
    <location>
        <begin position="816"/>
        <end position="836"/>
    </location>
</feature>
<feature type="domain" description="ABC transporter" evidence="10">
    <location>
        <begin position="378"/>
        <end position="614"/>
    </location>
</feature>
<dbReference type="PROSITE" id="PS50893">
    <property type="entry name" value="ABC_TRANSPORTER_2"/>
    <property type="match status" value="2"/>
</dbReference>
<dbReference type="InterPro" id="IPR003439">
    <property type="entry name" value="ABC_transporter-like_ATP-bd"/>
</dbReference>
<dbReference type="CDD" id="cd18578">
    <property type="entry name" value="ABC_6TM_Pgp_ABCB1_D2_like"/>
    <property type="match status" value="1"/>
</dbReference>
<dbReference type="SUPFAM" id="SSF90123">
    <property type="entry name" value="ABC transporter transmembrane region"/>
    <property type="match status" value="2"/>
</dbReference>
<comment type="similarity">
    <text evidence="2">Belongs to the ABC transporter superfamily. ABCB family. Multidrug resistance exporter (TC 3.A.1.201) subfamily.</text>
</comment>
<dbReference type="PANTHER" id="PTHR43394">
    <property type="entry name" value="ATP-DEPENDENT PERMEASE MDL1, MITOCHONDRIAL"/>
    <property type="match status" value="1"/>
</dbReference>
<dbReference type="InterPro" id="IPR017871">
    <property type="entry name" value="ABC_transporter-like_CS"/>
</dbReference>
<keyword evidence="5" id="KW-0067">ATP-binding</keyword>
<dbReference type="InterPro" id="IPR036640">
    <property type="entry name" value="ABC1_TM_sf"/>
</dbReference>
<evidence type="ECO:0000259" key="10">
    <source>
        <dbReference type="PROSITE" id="PS50893"/>
    </source>
</evidence>
<evidence type="ECO:0000313" key="13">
    <source>
        <dbReference type="Proteomes" id="UP000835052"/>
    </source>
</evidence>
<dbReference type="CDD" id="cd03249">
    <property type="entry name" value="ABC_MTABC3_MDL1_MDL2"/>
    <property type="match status" value="1"/>
</dbReference>
<dbReference type="SMART" id="SM00382">
    <property type="entry name" value="AAA"/>
    <property type="match status" value="2"/>
</dbReference>
<dbReference type="PANTHER" id="PTHR43394:SF27">
    <property type="entry name" value="ATP-DEPENDENT TRANSLOCASE ABCB1-LIKE"/>
    <property type="match status" value="1"/>
</dbReference>
<evidence type="ECO:0000256" key="6">
    <source>
        <dbReference type="ARBA" id="ARBA00022989"/>
    </source>
</evidence>
<dbReference type="Gene3D" id="1.20.1560.10">
    <property type="entry name" value="ABC transporter type 1, transmembrane domain"/>
    <property type="match status" value="1"/>
</dbReference>
<feature type="domain" description="ABC transmembrane type-1" evidence="11">
    <location>
        <begin position="41"/>
        <end position="342"/>
    </location>
</feature>
<name>A0A8S1GPC6_9PELO</name>
<dbReference type="Gene3D" id="3.40.50.300">
    <property type="entry name" value="P-loop containing nucleotide triphosphate hydrolases"/>
    <property type="match status" value="2"/>
</dbReference>
<dbReference type="EMBL" id="CAJGYM010000002">
    <property type="protein sequence ID" value="CAD6185196.1"/>
    <property type="molecule type" value="Genomic_DNA"/>
</dbReference>
<dbReference type="InterPro" id="IPR011527">
    <property type="entry name" value="ABC1_TM_dom"/>
</dbReference>
<dbReference type="GO" id="GO:0005743">
    <property type="term" value="C:mitochondrial inner membrane"/>
    <property type="evidence" value="ECO:0007669"/>
    <property type="project" value="TreeGrafter"/>
</dbReference>
<evidence type="ECO:0000256" key="8">
    <source>
        <dbReference type="SAM" id="MobiDB-lite"/>
    </source>
</evidence>
<gene>
    <name evidence="12" type="ORF">CAUJ_LOCUS1115</name>
</gene>
<keyword evidence="13" id="KW-1185">Reference proteome</keyword>
<keyword evidence="3 9" id="KW-0812">Transmembrane</keyword>
<sequence length="1225" mass="135671">MDSDESTVLIPPNASKSEPSKFYLVSSLLRYATRLEKLMLIVGILASILCAFSIPLLSIVIGDIGRNFIDLTKDLHNQTIAPEELDKELQIFGILMHRNCLGYAVLGMWSTFFAFVQTSFLVYVGENIIYRLRRDFIAELLKQDAEWFDRTSIGTISTYLNDNLERIREGTGDKIGLTIQFFTEFTISFAISFVYSWKMAVSLIAVAPIMMATGVLNTWLSSKFSKKQNALYAEAGNIASQALGSIKTVIALNGQNQEITKYESVLKKARMEGYRKALSGALSRGASFIILCGLQGAAFFIGSYYVYDGVLDGGTVMIVFYSLLFGCFAFSEAWPQLSSIGSAIGAASPIFDIINNTHETIENSANRYSQDIELVASVEFNNVSFAYPTRCDTTVLKGVSFKAEEGETIALVGASGSGKSTIVQLLLQFYEQSAGTIKIGGHDVSNLDLKFLRKFAGVVSQEPILFNATIEENIKFGKPQATETEVIATLRKANAYDFVMQFPKGLKTMVGERGTQLSGGQKQRLAIARTLLRNPRILLLDEATSALDAESEAIVQRALENASQGRTTLIIAHRLSTIRNANRILVMKNGEIVEMGSHSDLLAAEGIYSELVHSQLMNDFDEEDIGPLSPSRLSRSLSSEQQFDFHRQTSHQSASAPQSEQKNDMDRMKEELREEGAQRATLWQILKMCKSDVFLITLATLSSIIQAVHYPFISLLFANIVESFSLEKEEMLSHVQFWALMFVAIGIAKAFTVWVQYISLGYTAERLSLRLRLNCFKSLLHAKCSFFDDPHNSPTRLATRLSTDSSNIKLAVDPRLGGVLTLVISAFIGISLSYYYGWKLATLTLAMAPILLYAEHCFAGYVSGAARTDSKALENSNKIAAEALENVKTVRSLHMESQLLGIIDTHLQDARGEIKRKSFIQGLAFGFAGSLFFYFYSICFFYGVYLILHREMEPVNVYRALFSISFVVNNSTSATAYFPDYIKAAYAGNKHIRDGAVEVNDVSFHYEQRPNQVILDGVSLTLEPGKTIAFYECTTGNVKIDSIDVKNTNLYHLRENLSLVSQEPTLFNGSIHENLIYGLNRVVESSEINEALKTANAFDFVNSLPLKLNTLVGDRGTQLSGGQKQRIAIARAVLRNPKVLLLDEATSALDADSEKLVQKALDTASERLSTVVVAHRLSTIVNADKIVVIKAGKIVESGTHGELMKLKKSYWRLTQKQNSSGSNNQ</sequence>
<dbReference type="InterPro" id="IPR027417">
    <property type="entry name" value="P-loop_NTPase"/>
</dbReference>
<dbReference type="GO" id="GO:0016887">
    <property type="term" value="F:ATP hydrolysis activity"/>
    <property type="evidence" value="ECO:0007669"/>
    <property type="project" value="InterPro"/>
</dbReference>
<feature type="transmembrane region" description="Helical" evidence="9">
    <location>
        <begin position="285"/>
        <end position="307"/>
    </location>
</feature>
<evidence type="ECO:0000259" key="11">
    <source>
        <dbReference type="PROSITE" id="PS50929"/>
    </source>
</evidence>
<dbReference type="OrthoDB" id="6500128at2759"/>
<feature type="domain" description="ABC transmembrane type-1" evidence="11">
    <location>
        <begin position="698"/>
        <end position="983"/>
    </location>
</feature>
<feature type="transmembrane region" description="Helical" evidence="9">
    <location>
        <begin position="201"/>
        <end position="220"/>
    </location>
</feature>
<feature type="transmembrane region" description="Helical" evidence="9">
    <location>
        <begin position="737"/>
        <end position="762"/>
    </location>
</feature>
<dbReference type="GO" id="GO:0005524">
    <property type="term" value="F:ATP binding"/>
    <property type="evidence" value="ECO:0007669"/>
    <property type="project" value="UniProtKB-KW"/>
</dbReference>
<evidence type="ECO:0000256" key="2">
    <source>
        <dbReference type="ARBA" id="ARBA00007577"/>
    </source>
</evidence>
<accession>A0A8S1GPC6</accession>
<protein>
    <submittedName>
        <fullName evidence="12">Uncharacterized protein</fullName>
    </submittedName>
</protein>
<feature type="transmembrane region" description="Helical" evidence="9">
    <location>
        <begin position="175"/>
        <end position="195"/>
    </location>
</feature>
<dbReference type="Proteomes" id="UP000835052">
    <property type="component" value="Unassembled WGS sequence"/>
</dbReference>
<evidence type="ECO:0000256" key="9">
    <source>
        <dbReference type="SAM" id="Phobius"/>
    </source>
</evidence>
<feature type="transmembrane region" description="Helical" evidence="9">
    <location>
        <begin position="923"/>
        <end position="948"/>
    </location>
</feature>
<feature type="transmembrane region" description="Helical" evidence="9">
    <location>
        <begin position="842"/>
        <end position="862"/>
    </location>
</feature>
<dbReference type="GO" id="GO:0090374">
    <property type="term" value="P:oligopeptide export from mitochondrion"/>
    <property type="evidence" value="ECO:0007669"/>
    <property type="project" value="TreeGrafter"/>
</dbReference>
<feature type="transmembrane region" description="Helical" evidence="9">
    <location>
        <begin position="313"/>
        <end position="331"/>
    </location>
</feature>
<dbReference type="AlphaFoldDB" id="A0A8S1GPC6"/>
<feature type="transmembrane region" description="Helical" evidence="9">
    <location>
        <begin position="38"/>
        <end position="61"/>
    </location>
</feature>
<comment type="subcellular location">
    <subcellularLocation>
        <location evidence="1">Membrane</location>
        <topology evidence="1">Multi-pass membrane protein</topology>
    </subcellularLocation>
</comment>
<dbReference type="FunFam" id="3.40.50.300:FF:000913">
    <property type="entry name" value="ABC multidrug transporter SitT"/>
    <property type="match status" value="1"/>
</dbReference>
<comment type="caution">
    <text evidence="12">The sequence shown here is derived from an EMBL/GenBank/DDBJ whole genome shotgun (WGS) entry which is preliminary data.</text>
</comment>
<dbReference type="InterPro" id="IPR003593">
    <property type="entry name" value="AAA+_ATPase"/>
</dbReference>
<feature type="compositionally biased region" description="Polar residues" evidence="8">
    <location>
        <begin position="650"/>
        <end position="660"/>
    </location>
</feature>
<keyword evidence="6 9" id="KW-1133">Transmembrane helix</keyword>
<evidence type="ECO:0000256" key="5">
    <source>
        <dbReference type="ARBA" id="ARBA00022840"/>
    </source>
</evidence>
<dbReference type="SUPFAM" id="SSF52540">
    <property type="entry name" value="P-loop containing nucleoside triphosphate hydrolases"/>
    <property type="match status" value="2"/>
</dbReference>
<feature type="region of interest" description="Disordered" evidence="8">
    <location>
        <begin position="644"/>
        <end position="669"/>
    </location>
</feature>
<dbReference type="PROSITE" id="PS50929">
    <property type="entry name" value="ABC_TM1F"/>
    <property type="match status" value="2"/>
</dbReference>
<proteinExistence type="inferred from homology"/>
<dbReference type="InterPro" id="IPR039421">
    <property type="entry name" value="Type_1_exporter"/>
</dbReference>
<dbReference type="FunFam" id="3.40.50.300:FF:000916">
    <property type="entry name" value="ABC transporter B family member 9"/>
    <property type="match status" value="1"/>
</dbReference>
<evidence type="ECO:0000256" key="1">
    <source>
        <dbReference type="ARBA" id="ARBA00004141"/>
    </source>
</evidence>
<feature type="transmembrane region" description="Helical" evidence="9">
    <location>
        <begin position="101"/>
        <end position="124"/>
    </location>
</feature>
<organism evidence="12 13">
    <name type="scientific">Caenorhabditis auriculariae</name>
    <dbReference type="NCBI Taxonomy" id="2777116"/>
    <lineage>
        <taxon>Eukaryota</taxon>
        <taxon>Metazoa</taxon>
        <taxon>Ecdysozoa</taxon>
        <taxon>Nematoda</taxon>
        <taxon>Chromadorea</taxon>
        <taxon>Rhabditida</taxon>
        <taxon>Rhabditina</taxon>
        <taxon>Rhabditomorpha</taxon>
        <taxon>Rhabditoidea</taxon>
        <taxon>Rhabditidae</taxon>
        <taxon>Peloderinae</taxon>
        <taxon>Caenorhabditis</taxon>
    </lineage>
</organism>
<keyword evidence="4" id="KW-0547">Nucleotide-binding</keyword>
<dbReference type="PROSITE" id="PS00211">
    <property type="entry name" value="ABC_TRANSPORTER_1"/>
    <property type="match status" value="2"/>
</dbReference>